<organism evidence="2 3">
    <name type="scientific">Clostridium algidicarnis</name>
    <dbReference type="NCBI Taxonomy" id="37659"/>
    <lineage>
        <taxon>Bacteria</taxon>
        <taxon>Bacillati</taxon>
        <taxon>Bacillota</taxon>
        <taxon>Clostridia</taxon>
        <taxon>Eubacteriales</taxon>
        <taxon>Clostridiaceae</taxon>
        <taxon>Clostridium</taxon>
    </lineage>
</organism>
<dbReference type="RefSeq" id="WP_216131947.1">
    <property type="nucleotide sequence ID" value="NZ_JAHLDG010000010.1"/>
</dbReference>
<evidence type="ECO:0000259" key="1">
    <source>
        <dbReference type="Pfam" id="PF01420"/>
    </source>
</evidence>
<protein>
    <submittedName>
        <fullName evidence="2">Restriction endonuclease subunit S</fullName>
    </submittedName>
</protein>
<feature type="domain" description="Type I restriction modification DNA specificity" evidence="1">
    <location>
        <begin position="10"/>
        <end position="164"/>
    </location>
</feature>
<reference evidence="2 3" key="1">
    <citation type="submission" date="2021-06" db="EMBL/GenBank/DDBJ databases">
        <title>Clostridia strains as spoilage organisms.</title>
        <authorList>
            <person name="Wambui J."/>
            <person name="Stephan R."/>
            <person name="Stevens M.J.A."/>
        </authorList>
    </citation>
    <scope>NUCLEOTIDE SEQUENCE [LARGE SCALE GENOMIC DNA]</scope>
    <source>
        <strain evidence="2 3">CM013</strain>
    </source>
</reference>
<keyword evidence="2" id="KW-0378">Hydrolase</keyword>
<dbReference type="GO" id="GO:0004519">
    <property type="term" value="F:endonuclease activity"/>
    <property type="evidence" value="ECO:0007669"/>
    <property type="project" value="UniProtKB-KW"/>
</dbReference>
<accession>A0ABS6C396</accession>
<feature type="domain" description="Type I restriction modification DNA specificity" evidence="1">
    <location>
        <begin position="194"/>
        <end position="347"/>
    </location>
</feature>
<comment type="caution">
    <text evidence="2">The sequence shown here is derived from an EMBL/GenBank/DDBJ whole genome shotgun (WGS) entry which is preliminary data.</text>
</comment>
<sequence length="543" mass="63536">MEHRLSLNDVEWKEFFIGGNEGIFEIESTSSGIDKNKLNHEGGKVPYITRSDINNGINMFISDNQNLKYNQDDGNVITIGLDTQTVFYQQNGFYTGQNIQVLSCETLSKEVAMFIIPLLKIQMQKFNWGGNGATLTRLKRTRILLPIDKYDNPSWQFMENYIKQEQKDIAQKVIDYYEQKIIETGFDLVGLEDVEWKSFYFDEIFRKIQRGKRLKKADHIDGKTPYVSSTSLNNGVDGFIGNEDKVRKFEGNLTLANSGSVGSCFYQDYEYIASDHVTSLTLENADKYIYLFMSTIIKRLEDKYSFNREINDKRIRREKIILPIDKFGKPNWDYMSKFMQKIEAEKLDKALEYIYIYIYKLAISEELKLPLFEEKEWKEFWLEGLVEINSGKDIYARERIDGKTPYVTATASNNGVGYFVDNTNKTLEEKCISVNRNGSVGFSFYHPYKALYGNDTRKLRPRVENKWVSLFLSKSISNQKEKYGYGYKMGTGRLKRQKVMLPISETGKVDYTYMKKYMQIQEIKKQYKIINYYKNLIEELSSF</sequence>
<evidence type="ECO:0000313" key="2">
    <source>
        <dbReference type="EMBL" id="MBU3219964.1"/>
    </source>
</evidence>
<dbReference type="InterPro" id="IPR000055">
    <property type="entry name" value="Restrct_endonuc_typeI_TRD"/>
</dbReference>
<dbReference type="EMBL" id="JAHLDG010000010">
    <property type="protein sequence ID" value="MBU3219964.1"/>
    <property type="molecule type" value="Genomic_DNA"/>
</dbReference>
<feature type="domain" description="Type I restriction modification DNA specificity" evidence="1">
    <location>
        <begin position="375"/>
        <end position="526"/>
    </location>
</feature>
<keyword evidence="2" id="KW-0255">Endonuclease</keyword>
<dbReference type="Proteomes" id="UP000740830">
    <property type="component" value="Unassembled WGS sequence"/>
</dbReference>
<keyword evidence="2" id="KW-0540">Nuclease</keyword>
<keyword evidence="3" id="KW-1185">Reference proteome</keyword>
<evidence type="ECO:0000313" key="3">
    <source>
        <dbReference type="Proteomes" id="UP000740830"/>
    </source>
</evidence>
<dbReference type="Pfam" id="PF01420">
    <property type="entry name" value="Methylase_S"/>
    <property type="match status" value="3"/>
</dbReference>
<gene>
    <name evidence="2" type="ORF">KPL27_07680</name>
</gene>
<name>A0ABS6C396_9CLOT</name>
<proteinExistence type="predicted"/>